<name>A0A9J6EA19_RHIMP</name>
<dbReference type="Proteomes" id="UP000821866">
    <property type="component" value="Chromosome 3"/>
</dbReference>
<keyword evidence="2" id="KW-1185">Reference proteome</keyword>
<organism evidence="1 2">
    <name type="scientific">Rhipicephalus microplus</name>
    <name type="common">Cattle tick</name>
    <name type="synonym">Boophilus microplus</name>
    <dbReference type="NCBI Taxonomy" id="6941"/>
    <lineage>
        <taxon>Eukaryota</taxon>
        <taxon>Metazoa</taxon>
        <taxon>Ecdysozoa</taxon>
        <taxon>Arthropoda</taxon>
        <taxon>Chelicerata</taxon>
        <taxon>Arachnida</taxon>
        <taxon>Acari</taxon>
        <taxon>Parasitiformes</taxon>
        <taxon>Ixodida</taxon>
        <taxon>Ixodoidea</taxon>
        <taxon>Ixodidae</taxon>
        <taxon>Rhipicephalinae</taxon>
        <taxon>Rhipicephalus</taxon>
        <taxon>Boophilus</taxon>
    </lineage>
</organism>
<evidence type="ECO:0000313" key="2">
    <source>
        <dbReference type="Proteomes" id="UP000821866"/>
    </source>
</evidence>
<evidence type="ECO:0008006" key="3">
    <source>
        <dbReference type="Google" id="ProtNLM"/>
    </source>
</evidence>
<evidence type="ECO:0000313" key="1">
    <source>
        <dbReference type="EMBL" id="KAH8031178.1"/>
    </source>
</evidence>
<reference evidence="1" key="1">
    <citation type="journal article" date="2020" name="Cell">
        <title>Large-Scale Comparative Analyses of Tick Genomes Elucidate Their Genetic Diversity and Vector Capacities.</title>
        <authorList>
            <consortium name="Tick Genome and Microbiome Consortium (TIGMIC)"/>
            <person name="Jia N."/>
            <person name="Wang J."/>
            <person name="Shi W."/>
            <person name="Du L."/>
            <person name="Sun Y."/>
            <person name="Zhan W."/>
            <person name="Jiang J.F."/>
            <person name="Wang Q."/>
            <person name="Zhang B."/>
            <person name="Ji P."/>
            <person name="Bell-Sakyi L."/>
            <person name="Cui X.M."/>
            <person name="Yuan T.T."/>
            <person name="Jiang B.G."/>
            <person name="Yang W.F."/>
            <person name="Lam T.T."/>
            <person name="Chang Q.C."/>
            <person name="Ding S.J."/>
            <person name="Wang X.J."/>
            <person name="Zhu J.G."/>
            <person name="Ruan X.D."/>
            <person name="Zhao L."/>
            <person name="Wei J.T."/>
            <person name="Ye R.Z."/>
            <person name="Que T.C."/>
            <person name="Du C.H."/>
            <person name="Zhou Y.H."/>
            <person name="Cheng J.X."/>
            <person name="Dai P.F."/>
            <person name="Guo W.B."/>
            <person name="Han X.H."/>
            <person name="Huang E.J."/>
            <person name="Li L.F."/>
            <person name="Wei W."/>
            <person name="Gao Y.C."/>
            <person name="Liu J.Z."/>
            <person name="Shao H.Z."/>
            <person name="Wang X."/>
            <person name="Wang C.C."/>
            <person name="Yang T.C."/>
            <person name="Huo Q.B."/>
            <person name="Li W."/>
            <person name="Chen H.Y."/>
            <person name="Chen S.E."/>
            <person name="Zhou L.G."/>
            <person name="Ni X.B."/>
            <person name="Tian J.H."/>
            <person name="Sheng Y."/>
            <person name="Liu T."/>
            <person name="Pan Y.S."/>
            <person name="Xia L.Y."/>
            <person name="Li J."/>
            <person name="Zhao F."/>
            <person name="Cao W.C."/>
        </authorList>
    </citation>
    <scope>NUCLEOTIDE SEQUENCE</scope>
    <source>
        <strain evidence="1">Rmic-2018</strain>
    </source>
</reference>
<sequence>MYKWAHAVKTQVCEEETKQWRGAMEDKSALLTCRTHKADMGMEPLYDNSGGSALLFEAHAGALCTLAYRYRFDTPADVARAICRIFGTEEKTTKHIVLRCADLCPGHLEGTTFPLALGFREDTEKSTAVARAVHVTKQGLVQWWRRSLKQCRRADSVDV</sequence>
<reference evidence="1" key="2">
    <citation type="submission" date="2021-09" db="EMBL/GenBank/DDBJ databases">
        <authorList>
            <person name="Jia N."/>
            <person name="Wang J."/>
            <person name="Shi W."/>
            <person name="Du L."/>
            <person name="Sun Y."/>
            <person name="Zhan W."/>
            <person name="Jiang J."/>
            <person name="Wang Q."/>
            <person name="Zhang B."/>
            <person name="Ji P."/>
            <person name="Sakyi L.B."/>
            <person name="Cui X."/>
            <person name="Yuan T."/>
            <person name="Jiang B."/>
            <person name="Yang W."/>
            <person name="Lam T.T.-Y."/>
            <person name="Chang Q."/>
            <person name="Ding S."/>
            <person name="Wang X."/>
            <person name="Zhu J."/>
            <person name="Ruan X."/>
            <person name="Zhao L."/>
            <person name="Wei J."/>
            <person name="Que T."/>
            <person name="Du C."/>
            <person name="Cheng J."/>
            <person name="Dai P."/>
            <person name="Han X."/>
            <person name="Huang E."/>
            <person name="Gao Y."/>
            <person name="Liu J."/>
            <person name="Shao H."/>
            <person name="Ye R."/>
            <person name="Li L."/>
            <person name="Wei W."/>
            <person name="Wang X."/>
            <person name="Wang C."/>
            <person name="Huo Q."/>
            <person name="Li W."/>
            <person name="Guo W."/>
            <person name="Chen H."/>
            <person name="Chen S."/>
            <person name="Zhou L."/>
            <person name="Zhou L."/>
            <person name="Ni X."/>
            <person name="Tian J."/>
            <person name="Zhou Y."/>
            <person name="Sheng Y."/>
            <person name="Liu T."/>
            <person name="Pan Y."/>
            <person name="Xia L."/>
            <person name="Li J."/>
            <person name="Zhao F."/>
            <person name="Cao W."/>
        </authorList>
    </citation>
    <scope>NUCLEOTIDE SEQUENCE</scope>
    <source>
        <strain evidence="1">Rmic-2018</strain>
        <tissue evidence="1">Larvae</tissue>
    </source>
</reference>
<proteinExistence type="predicted"/>
<gene>
    <name evidence="1" type="ORF">HPB51_013635</name>
</gene>
<accession>A0A9J6EA19</accession>
<dbReference type="EMBL" id="JABSTU010000005">
    <property type="protein sequence ID" value="KAH8031178.1"/>
    <property type="molecule type" value="Genomic_DNA"/>
</dbReference>
<dbReference type="AlphaFoldDB" id="A0A9J6EA19"/>
<comment type="caution">
    <text evidence="1">The sequence shown here is derived from an EMBL/GenBank/DDBJ whole genome shotgun (WGS) entry which is preliminary data.</text>
</comment>
<protein>
    <recommendedName>
        <fullName evidence="3">Tick transposon</fullName>
    </recommendedName>
</protein>